<name>A0A8J3FU96_9PSEU</name>
<accession>A0A8J3FU96</accession>
<evidence type="ECO:0000256" key="1">
    <source>
        <dbReference type="SAM" id="Phobius"/>
    </source>
</evidence>
<dbReference type="Proteomes" id="UP000637578">
    <property type="component" value="Unassembled WGS sequence"/>
</dbReference>
<reference evidence="2" key="2">
    <citation type="submission" date="2020-09" db="EMBL/GenBank/DDBJ databases">
        <authorList>
            <person name="Sun Q."/>
            <person name="Zhou Y."/>
        </authorList>
    </citation>
    <scope>NUCLEOTIDE SEQUENCE</scope>
    <source>
        <strain evidence="2">CGMCC 4.5737</strain>
    </source>
</reference>
<gene>
    <name evidence="2" type="ORF">GCM10012275_25320</name>
</gene>
<dbReference type="RefSeq" id="WP_189057228.1">
    <property type="nucleotide sequence ID" value="NZ_BMMK01000010.1"/>
</dbReference>
<keyword evidence="3" id="KW-1185">Reference proteome</keyword>
<proteinExistence type="predicted"/>
<evidence type="ECO:0000313" key="2">
    <source>
        <dbReference type="EMBL" id="GGM53268.1"/>
    </source>
</evidence>
<organism evidence="2 3">
    <name type="scientific">Longimycelium tulufanense</name>
    <dbReference type="NCBI Taxonomy" id="907463"/>
    <lineage>
        <taxon>Bacteria</taxon>
        <taxon>Bacillati</taxon>
        <taxon>Actinomycetota</taxon>
        <taxon>Actinomycetes</taxon>
        <taxon>Pseudonocardiales</taxon>
        <taxon>Pseudonocardiaceae</taxon>
        <taxon>Longimycelium</taxon>
    </lineage>
</organism>
<protein>
    <submittedName>
        <fullName evidence="2">Uncharacterized protein</fullName>
    </submittedName>
</protein>
<feature type="transmembrane region" description="Helical" evidence="1">
    <location>
        <begin position="127"/>
        <end position="151"/>
    </location>
</feature>
<feature type="transmembrane region" description="Helical" evidence="1">
    <location>
        <begin position="31"/>
        <end position="53"/>
    </location>
</feature>
<dbReference type="EMBL" id="BMMK01000010">
    <property type="protein sequence ID" value="GGM53268.1"/>
    <property type="molecule type" value="Genomic_DNA"/>
</dbReference>
<reference evidence="2" key="1">
    <citation type="journal article" date="2014" name="Int. J. Syst. Evol. Microbiol.">
        <title>Complete genome sequence of Corynebacterium casei LMG S-19264T (=DSM 44701T), isolated from a smear-ripened cheese.</title>
        <authorList>
            <consortium name="US DOE Joint Genome Institute (JGI-PGF)"/>
            <person name="Walter F."/>
            <person name="Albersmeier A."/>
            <person name="Kalinowski J."/>
            <person name="Ruckert C."/>
        </authorList>
    </citation>
    <scope>NUCLEOTIDE SEQUENCE</scope>
    <source>
        <strain evidence="2">CGMCC 4.5737</strain>
    </source>
</reference>
<feature type="transmembrane region" description="Helical" evidence="1">
    <location>
        <begin position="193"/>
        <end position="213"/>
    </location>
</feature>
<dbReference type="AlphaFoldDB" id="A0A8J3FU96"/>
<sequence>MRALPRLAASPVGAVAVDELRAWRCDPRRQAALLPVLLVGLAAPLVPLLAVGALQGAEFLPYTAVAVVLMAYANTSDVHLEQPSHASTHPAAVHVRGRQLAWLLWVGPVSVVAALALPALAGRAETYPWVLSLVPALLGTAAGALVVPPALCRSPHRSVPGRATRLVLPLGVAMAAGPESGLVLAGDLAGCDILRWLAVPTGVTVGVLAAWWLGRVAAARVAPALPAGPPPR</sequence>
<keyword evidence="1" id="KW-0812">Transmembrane</keyword>
<comment type="caution">
    <text evidence="2">The sequence shown here is derived from an EMBL/GenBank/DDBJ whole genome shotgun (WGS) entry which is preliminary data.</text>
</comment>
<feature type="transmembrane region" description="Helical" evidence="1">
    <location>
        <begin position="100"/>
        <end position="121"/>
    </location>
</feature>
<keyword evidence="1" id="KW-1133">Transmembrane helix</keyword>
<keyword evidence="1" id="KW-0472">Membrane</keyword>
<evidence type="ECO:0000313" key="3">
    <source>
        <dbReference type="Proteomes" id="UP000637578"/>
    </source>
</evidence>